<dbReference type="EMBL" id="HBUF01358292">
    <property type="protein sequence ID" value="CAG6719096.1"/>
    <property type="molecule type" value="Transcribed_RNA"/>
</dbReference>
<sequence>MFLKYKKKYCWKKKKNQKHVALSVFTRNFRIFNHFNIISVTNYSTELLTLTLKSRASGTGAQCGHYCVLCSYIGSYHRAISKCWREPIPIAKQPQPLCALLLKSWLQNNI</sequence>
<dbReference type="AlphaFoldDB" id="A0A8D8VCS0"/>
<proteinExistence type="predicted"/>
<protein>
    <submittedName>
        <fullName evidence="1">Uncharacterized protein</fullName>
    </submittedName>
</protein>
<accession>A0A8D8VCS0</accession>
<organism evidence="1">
    <name type="scientific">Cacopsylla melanoneura</name>
    <dbReference type="NCBI Taxonomy" id="428564"/>
    <lineage>
        <taxon>Eukaryota</taxon>
        <taxon>Metazoa</taxon>
        <taxon>Ecdysozoa</taxon>
        <taxon>Arthropoda</taxon>
        <taxon>Hexapoda</taxon>
        <taxon>Insecta</taxon>
        <taxon>Pterygota</taxon>
        <taxon>Neoptera</taxon>
        <taxon>Paraneoptera</taxon>
        <taxon>Hemiptera</taxon>
        <taxon>Sternorrhyncha</taxon>
        <taxon>Psylloidea</taxon>
        <taxon>Psyllidae</taxon>
        <taxon>Psyllinae</taxon>
        <taxon>Cacopsylla</taxon>
    </lineage>
</organism>
<evidence type="ECO:0000313" key="1">
    <source>
        <dbReference type="EMBL" id="CAG6719096.1"/>
    </source>
</evidence>
<name>A0A8D8VCS0_9HEMI</name>
<reference evidence="1" key="1">
    <citation type="submission" date="2021-05" db="EMBL/GenBank/DDBJ databases">
        <authorList>
            <person name="Alioto T."/>
            <person name="Alioto T."/>
            <person name="Gomez Garrido J."/>
        </authorList>
    </citation>
    <scope>NUCLEOTIDE SEQUENCE</scope>
</reference>